<evidence type="ECO:0000256" key="1">
    <source>
        <dbReference type="SAM" id="Phobius"/>
    </source>
</evidence>
<dbReference type="AlphaFoldDB" id="Q0U0R0"/>
<protein>
    <submittedName>
        <fullName evidence="2">Uncharacterized protein</fullName>
    </submittedName>
</protein>
<dbReference type="EMBL" id="CH445357">
    <property type="protein sequence ID" value="EAT77967.1"/>
    <property type="molecule type" value="Genomic_DNA"/>
</dbReference>
<evidence type="ECO:0000313" key="3">
    <source>
        <dbReference type="Proteomes" id="UP000001055"/>
    </source>
</evidence>
<keyword evidence="1" id="KW-1133">Transmembrane helix</keyword>
<keyword evidence="1" id="KW-0472">Membrane</keyword>
<dbReference type="RefSeq" id="XP_001804958.1">
    <property type="nucleotide sequence ID" value="XM_001804906.1"/>
</dbReference>
<organism evidence="2 3">
    <name type="scientific">Phaeosphaeria nodorum (strain SN15 / ATCC MYA-4574 / FGSC 10173)</name>
    <name type="common">Glume blotch fungus</name>
    <name type="synonym">Parastagonospora nodorum</name>
    <dbReference type="NCBI Taxonomy" id="321614"/>
    <lineage>
        <taxon>Eukaryota</taxon>
        <taxon>Fungi</taxon>
        <taxon>Dikarya</taxon>
        <taxon>Ascomycota</taxon>
        <taxon>Pezizomycotina</taxon>
        <taxon>Dothideomycetes</taxon>
        <taxon>Pleosporomycetidae</taxon>
        <taxon>Pleosporales</taxon>
        <taxon>Pleosporineae</taxon>
        <taxon>Phaeosphaeriaceae</taxon>
        <taxon>Parastagonospora</taxon>
    </lineage>
</organism>
<dbReference type="InParanoid" id="Q0U0R0"/>
<gene>
    <name evidence="2" type="ORF">SNOG_14775</name>
</gene>
<dbReference type="GeneID" id="5981884"/>
<accession>Q0U0R0</accession>
<reference evidence="3" key="1">
    <citation type="journal article" date="2007" name="Plant Cell">
        <title>Dothideomycete-plant interactions illuminated by genome sequencing and EST analysis of the wheat pathogen Stagonospora nodorum.</title>
        <authorList>
            <person name="Hane J.K."/>
            <person name="Lowe R.G."/>
            <person name="Solomon P.S."/>
            <person name="Tan K.C."/>
            <person name="Schoch C.L."/>
            <person name="Spatafora J.W."/>
            <person name="Crous P.W."/>
            <person name="Kodira C."/>
            <person name="Birren B.W."/>
            <person name="Galagan J.E."/>
            <person name="Torriani S.F."/>
            <person name="McDonald B.A."/>
            <person name="Oliver R.P."/>
        </authorList>
    </citation>
    <scope>NUCLEOTIDE SEQUENCE [LARGE SCALE GENOMIC DNA]</scope>
    <source>
        <strain evidence="3">SN15 / ATCC MYA-4574 / FGSC 10173</strain>
    </source>
</reference>
<feature type="transmembrane region" description="Helical" evidence="1">
    <location>
        <begin position="31"/>
        <end position="54"/>
    </location>
</feature>
<dbReference type="Proteomes" id="UP000001055">
    <property type="component" value="Unassembled WGS sequence"/>
</dbReference>
<evidence type="ECO:0000313" key="2">
    <source>
        <dbReference type="EMBL" id="EAT77967.1"/>
    </source>
</evidence>
<sequence>MSLCKRMVFASCVNDEFRDDMNSSEFKAFRVVLVLMTLCRALITLEVLSGISLIRGPVLLLFIVEGLPLASPVKEPQVPG</sequence>
<proteinExistence type="predicted"/>
<dbReference type="KEGG" id="pno:SNOG_14775"/>
<name>Q0U0R0_PHANO</name>
<keyword evidence="1" id="KW-0812">Transmembrane</keyword>